<feature type="region of interest" description="Disordered" evidence="1">
    <location>
        <begin position="1"/>
        <end position="52"/>
    </location>
</feature>
<proteinExistence type="predicted"/>
<organism evidence="2 3">
    <name type="scientific">Ramazzottius varieornatus</name>
    <name type="common">Water bear</name>
    <name type="synonym">Tardigrade</name>
    <dbReference type="NCBI Taxonomy" id="947166"/>
    <lineage>
        <taxon>Eukaryota</taxon>
        <taxon>Metazoa</taxon>
        <taxon>Ecdysozoa</taxon>
        <taxon>Tardigrada</taxon>
        <taxon>Eutardigrada</taxon>
        <taxon>Parachela</taxon>
        <taxon>Hypsibioidea</taxon>
        <taxon>Ramazzottiidae</taxon>
        <taxon>Ramazzottius</taxon>
    </lineage>
</organism>
<accession>A0A1D1UYS5</accession>
<protein>
    <submittedName>
        <fullName evidence="2">Uncharacterized protein</fullName>
    </submittedName>
</protein>
<name>A0A1D1UYS5_RAMVA</name>
<reference evidence="2 3" key="1">
    <citation type="journal article" date="2016" name="Nat. Commun.">
        <title>Extremotolerant tardigrade genome and improved radiotolerance of human cultured cells by tardigrade-unique protein.</title>
        <authorList>
            <person name="Hashimoto T."/>
            <person name="Horikawa D.D."/>
            <person name="Saito Y."/>
            <person name="Kuwahara H."/>
            <person name="Kozuka-Hata H."/>
            <person name="Shin-I T."/>
            <person name="Minakuchi Y."/>
            <person name="Ohishi K."/>
            <person name="Motoyama A."/>
            <person name="Aizu T."/>
            <person name="Enomoto A."/>
            <person name="Kondo K."/>
            <person name="Tanaka S."/>
            <person name="Hara Y."/>
            <person name="Koshikawa S."/>
            <person name="Sagara H."/>
            <person name="Miura T."/>
            <person name="Yokobori S."/>
            <person name="Miyagawa K."/>
            <person name="Suzuki Y."/>
            <person name="Kubo T."/>
            <person name="Oyama M."/>
            <person name="Kohara Y."/>
            <person name="Fujiyama A."/>
            <person name="Arakawa K."/>
            <person name="Katayama T."/>
            <person name="Toyoda A."/>
            <person name="Kunieda T."/>
        </authorList>
    </citation>
    <scope>NUCLEOTIDE SEQUENCE [LARGE SCALE GENOMIC DNA]</scope>
    <source>
        <strain evidence="2 3">YOKOZUNA-1</strain>
    </source>
</reference>
<sequence>MRTKKRSRKAEVKAAKSRTGYATTSIHRARQKERRSRENSRRSNPFRLLQPEKTSDACYYKFRDEEVSNKDGDVGGDIRSEIRDAKEEEADNLSIKNDEDQATIDAAFDCKISVSDI</sequence>
<keyword evidence="3" id="KW-1185">Reference proteome</keyword>
<dbReference type="Proteomes" id="UP000186922">
    <property type="component" value="Unassembled WGS sequence"/>
</dbReference>
<evidence type="ECO:0000256" key="1">
    <source>
        <dbReference type="SAM" id="MobiDB-lite"/>
    </source>
</evidence>
<gene>
    <name evidence="2" type="primary">RvY_03595-1</name>
    <name evidence="2" type="synonym">RvY_03595.1</name>
    <name evidence="2" type="ORF">RvY_03595</name>
</gene>
<evidence type="ECO:0000313" key="3">
    <source>
        <dbReference type="Proteomes" id="UP000186922"/>
    </source>
</evidence>
<dbReference type="EMBL" id="BDGG01000002">
    <property type="protein sequence ID" value="GAU91318.1"/>
    <property type="molecule type" value="Genomic_DNA"/>
</dbReference>
<dbReference type="AlphaFoldDB" id="A0A1D1UYS5"/>
<comment type="caution">
    <text evidence="2">The sequence shown here is derived from an EMBL/GenBank/DDBJ whole genome shotgun (WGS) entry which is preliminary data.</text>
</comment>
<evidence type="ECO:0000313" key="2">
    <source>
        <dbReference type="EMBL" id="GAU91318.1"/>
    </source>
</evidence>